<gene>
    <name evidence="6" type="ORF">CGC21_2130</name>
</gene>
<dbReference type="GO" id="GO:0031514">
    <property type="term" value="C:motile cilium"/>
    <property type="evidence" value="ECO:0007669"/>
    <property type="project" value="UniProtKB-SubCell"/>
</dbReference>
<evidence type="ECO:0000313" key="6">
    <source>
        <dbReference type="EMBL" id="TPP46956.1"/>
    </source>
</evidence>
<feature type="region of interest" description="Disordered" evidence="5">
    <location>
        <begin position="610"/>
        <end position="644"/>
    </location>
</feature>
<evidence type="ECO:0000256" key="2">
    <source>
        <dbReference type="ARBA" id="ARBA00022846"/>
    </source>
</evidence>
<proteinExistence type="predicted"/>
<dbReference type="PANTHER" id="PTHR46437:SF1">
    <property type="entry name" value="MORN REPEAT-CONTAINING PROTEIN 5"/>
    <property type="match status" value="1"/>
</dbReference>
<evidence type="ECO:0000256" key="5">
    <source>
        <dbReference type="SAM" id="MobiDB-lite"/>
    </source>
</evidence>
<evidence type="ECO:0008006" key="8">
    <source>
        <dbReference type="Google" id="ProtNLM"/>
    </source>
</evidence>
<dbReference type="VEuPathDB" id="TriTrypDB:LdBPK_221100.1"/>
<keyword evidence="2" id="KW-0282">Flagellum</keyword>
<dbReference type="VEuPathDB" id="TriTrypDB:LdCL_220018400"/>
<feature type="region of interest" description="Disordered" evidence="5">
    <location>
        <begin position="132"/>
        <end position="151"/>
    </location>
</feature>
<dbReference type="AlphaFoldDB" id="A0A504XDG6"/>
<dbReference type="EMBL" id="RHLC01000024">
    <property type="protein sequence ID" value="TPP46956.1"/>
    <property type="molecule type" value="Genomic_DNA"/>
</dbReference>
<dbReference type="Proteomes" id="UP000318447">
    <property type="component" value="Unassembled WGS sequence"/>
</dbReference>
<evidence type="ECO:0000256" key="4">
    <source>
        <dbReference type="ARBA" id="ARBA00023273"/>
    </source>
</evidence>
<dbReference type="PANTHER" id="PTHR46437">
    <property type="entry name" value="MORN REPEAT-CONTAINING PROTEIN 5"/>
    <property type="match status" value="1"/>
</dbReference>
<keyword evidence="4" id="KW-0966">Cell projection</keyword>
<dbReference type="VEuPathDB" id="TriTrypDB:LDHU3_22.1600"/>
<organism evidence="6 7">
    <name type="scientific">Leishmania donovani</name>
    <dbReference type="NCBI Taxonomy" id="5661"/>
    <lineage>
        <taxon>Eukaryota</taxon>
        <taxon>Discoba</taxon>
        <taxon>Euglenozoa</taxon>
        <taxon>Kinetoplastea</taxon>
        <taxon>Metakinetoplastina</taxon>
        <taxon>Trypanosomatida</taxon>
        <taxon>Trypanosomatidae</taxon>
        <taxon>Leishmaniinae</taxon>
        <taxon>Leishmania</taxon>
    </lineage>
</organism>
<accession>A0A504XDG6</accession>
<dbReference type="InterPro" id="IPR042814">
    <property type="entry name" value="Morn5"/>
</dbReference>
<evidence type="ECO:0000313" key="7">
    <source>
        <dbReference type="Proteomes" id="UP000318447"/>
    </source>
</evidence>
<protein>
    <recommendedName>
        <fullName evidence="8">MORN repeat family protein</fullName>
    </recommendedName>
</protein>
<dbReference type="VEuPathDB" id="TriTrypDB:LdCL_220018300"/>
<keyword evidence="3" id="KW-0969">Cilium</keyword>
<evidence type="ECO:0000256" key="3">
    <source>
        <dbReference type="ARBA" id="ARBA00023069"/>
    </source>
</evidence>
<dbReference type="VEuPathDB" id="TriTrypDB:LDHU3_22.1620"/>
<comment type="subcellular location">
    <subcellularLocation>
        <location evidence="1">Cell projection</location>
        <location evidence="1">Cilium</location>
        <location evidence="1">Flagellum</location>
    </subcellularLocation>
</comment>
<sequence>MECWCTTHHIRELLDEFVVEFLRAEAASAPVELHPELKGVDASGTRATAFAAPPSAQVYGELYKRAGGEAYAYHAGELLEKSSFQPTIAALRAFLQGKKDAKAMWQSAHPYIVVLVEGGLAACEPCEASASSLSLPPQLQPAEQPPTEASLSSTVPSAQRAAFSAIVAAAAQSVARGIGGLVHSSMPAMLPEQDAVARQLHRPLQQQQQKKLLQQLERDVASRTGAPMVGTASFAGGGGAAATAAQSTPEAAYASAAALRTPVVLVGEWWPYTIADGLAVEGLLGSPLASRCGSNAHAALLEYYAAKKKLTALTVPASVCRAVAQEASPHDFEPGTVARAAADNHHILPMEFIQCAYLGQHSTDGRRYDGLGRYTFPNGDVYLGGMQDGQFHGHGVVFFRNTPGSDDGGSGGLPARANVASTRHPLPQARGDKGSVDDVEDRALQAFLNPDQTSTVSTAGAGESPVAHGRHVEGHYVFQDGLVYGSSGTEDMLAYAQRKRGTLWTYCHGSDRRLWEEYLQNVAPVLPHEALLGGARLLHIRKDAMAKKESTSESPAASADDTGEGLPMVLPRAFVHARTAPAFAKGQLTSIDDPRVTRWAEAAAAADERKAAFHLQRQKQEQAGSPPARSSRRPTMVGGGESVDARSEAPLELIESAIALQFAMAVPTEGLRADGRLEDTEADVVGAKDGVVGEDGVAAAALVTAPAAPQPALNLAVCRVLDVEDVNRALVQIVAAP</sequence>
<dbReference type="SUPFAM" id="SSF82185">
    <property type="entry name" value="Histone H3 K4-specific methyltransferase SET7/9 N-terminal domain"/>
    <property type="match status" value="1"/>
</dbReference>
<feature type="compositionally biased region" description="Low complexity" evidence="5">
    <location>
        <begin position="132"/>
        <end position="149"/>
    </location>
</feature>
<evidence type="ECO:0000256" key="1">
    <source>
        <dbReference type="ARBA" id="ARBA00004230"/>
    </source>
</evidence>
<dbReference type="VEuPathDB" id="TriTrypDB:LdBPK_221090.1"/>
<name>A0A504XDG6_LEIDO</name>
<comment type="caution">
    <text evidence="6">The sequence shown here is derived from an EMBL/GenBank/DDBJ whole genome shotgun (WGS) entry which is preliminary data.</text>
</comment>
<reference evidence="7" key="1">
    <citation type="submission" date="2019-02" db="EMBL/GenBank/DDBJ databases">
        <title>FDA dAtabase for Regulatory Grade micrObial Sequences (FDA-ARGOS): Supporting development and validation of Infectious Disease Dx tests.</title>
        <authorList>
            <person name="Duncan R."/>
            <person name="Fisher C."/>
            <person name="Tallon L."/>
            <person name="Sadzewicz L."/>
            <person name="Sengamalay N."/>
            <person name="Ott S."/>
            <person name="Godinez A."/>
            <person name="Nagaraj S."/>
            <person name="Vavikolanu K."/>
            <person name="Nadendla S."/>
            <person name="Aluvathingal J."/>
            <person name="Sichtig H."/>
        </authorList>
    </citation>
    <scope>NUCLEOTIDE SEQUENCE [LARGE SCALE GENOMIC DNA]</scope>
    <source>
        <strain evidence="7">FDAARGOS_361</strain>
    </source>
</reference>